<sequence length="199" mass="21462">MECCCGGVRKVWLVPTLATVVRLQSMFTDGISNRLTPLFLTADLGMTPRTQLAMDLALALLASFGASANPWMTHRIGRTAYMAVLLVVTPPLLLVFLNMPSLAPAVAVSLFRNALQVSLGPLIQGVIADIVPPAHRGKFTAFQGVNFMRSAFLFIGTELSDHYHSYRPAFVVTALLQATCLPVFAAVVMLMPRGQGSDV</sequence>
<keyword evidence="1" id="KW-0472">Membrane</keyword>
<protein>
    <recommendedName>
        <fullName evidence="3">Major facilitator superfamily (MFS) profile domain-containing protein</fullName>
    </recommendedName>
</protein>
<dbReference type="AlphaFoldDB" id="A0A7S2KDY9"/>
<reference evidence="2" key="1">
    <citation type="submission" date="2021-01" db="EMBL/GenBank/DDBJ databases">
        <authorList>
            <person name="Corre E."/>
            <person name="Pelletier E."/>
            <person name="Niang G."/>
            <person name="Scheremetjew M."/>
            <person name="Finn R."/>
            <person name="Kale V."/>
            <person name="Holt S."/>
            <person name="Cochrane G."/>
            <person name="Meng A."/>
            <person name="Brown T."/>
            <person name="Cohen L."/>
        </authorList>
    </citation>
    <scope>NUCLEOTIDE SEQUENCE</scope>
    <source>
        <strain evidence="2">RCC3387</strain>
    </source>
</reference>
<evidence type="ECO:0000256" key="1">
    <source>
        <dbReference type="SAM" id="Phobius"/>
    </source>
</evidence>
<gene>
    <name evidence="2" type="ORF">BRAN1462_LOCUS29392</name>
</gene>
<evidence type="ECO:0008006" key="3">
    <source>
        <dbReference type="Google" id="ProtNLM"/>
    </source>
</evidence>
<dbReference type="PANTHER" id="PTHR23525">
    <property type="entry name" value="TRANSPORTER, PUTATIVE-RELATED"/>
    <property type="match status" value="1"/>
</dbReference>
<feature type="transmembrane region" description="Helical" evidence="1">
    <location>
        <begin position="79"/>
        <end position="99"/>
    </location>
</feature>
<dbReference type="PANTHER" id="PTHR23525:SF1">
    <property type="entry name" value="NODULIN-LIKE DOMAIN-CONTAINING PROTEIN"/>
    <property type="match status" value="1"/>
</dbReference>
<accession>A0A7S2KDY9</accession>
<dbReference type="SUPFAM" id="SSF103473">
    <property type="entry name" value="MFS general substrate transporter"/>
    <property type="match status" value="1"/>
</dbReference>
<proteinExistence type="predicted"/>
<evidence type="ECO:0000313" key="2">
    <source>
        <dbReference type="EMBL" id="CAD9574122.1"/>
    </source>
</evidence>
<dbReference type="EMBL" id="HBGW01046240">
    <property type="protein sequence ID" value="CAD9574122.1"/>
    <property type="molecule type" value="Transcribed_RNA"/>
</dbReference>
<name>A0A7S2KDY9_9DINO</name>
<keyword evidence="1" id="KW-1133">Transmembrane helix</keyword>
<keyword evidence="1" id="KW-0812">Transmembrane</keyword>
<dbReference type="Gene3D" id="1.20.1250.20">
    <property type="entry name" value="MFS general substrate transporter like domains"/>
    <property type="match status" value="1"/>
</dbReference>
<dbReference type="InterPro" id="IPR036259">
    <property type="entry name" value="MFS_trans_sf"/>
</dbReference>
<organism evidence="2">
    <name type="scientific">Zooxanthella nutricula</name>
    <dbReference type="NCBI Taxonomy" id="1333877"/>
    <lineage>
        <taxon>Eukaryota</taxon>
        <taxon>Sar</taxon>
        <taxon>Alveolata</taxon>
        <taxon>Dinophyceae</taxon>
        <taxon>Peridiniales</taxon>
        <taxon>Peridiniales incertae sedis</taxon>
        <taxon>Zooxanthella</taxon>
    </lineage>
</organism>
<feature type="transmembrane region" description="Helical" evidence="1">
    <location>
        <begin position="169"/>
        <end position="191"/>
    </location>
</feature>